<evidence type="ECO:0000259" key="2">
    <source>
        <dbReference type="Pfam" id="PF25583"/>
    </source>
</evidence>
<feature type="domain" description="WCX" evidence="2">
    <location>
        <begin position="261"/>
        <end position="332"/>
    </location>
</feature>
<evidence type="ECO:0000313" key="3">
    <source>
        <dbReference type="EMBL" id="GLR68651.1"/>
    </source>
</evidence>
<dbReference type="InterPro" id="IPR026881">
    <property type="entry name" value="WYL_dom"/>
</dbReference>
<dbReference type="InterPro" id="IPR051534">
    <property type="entry name" value="CBASS_pafABC_assoc_protein"/>
</dbReference>
<proteinExistence type="predicted"/>
<keyword evidence="3" id="KW-0238">DNA-binding</keyword>
<evidence type="ECO:0000259" key="1">
    <source>
        <dbReference type="Pfam" id="PF13280"/>
    </source>
</evidence>
<accession>A0ABQ6A9P8</accession>
<name>A0ABQ6A9P8_9PROT</name>
<dbReference type="PROSITE" id="PS52050">
    <property type="entry name" value="WYL"/>
    <property type="match status" value="1"/>
</dbReference>
<dbReference type="PANTHER" id="PTHR34580">
    <property type="match status" value="1"/>
</dbReference>
<dbReference type="Pfam" id="PF13280">
    <property type="entry name" value="WYL"/>
    <property type="match status" value="1"/>
</dbReference>
<protein>
    <submittedName>
        <fullName evidence="3">DNA-binding transcriptional regulator</fullName>
    </submittedName>
</protein>
<dbReference type="Pfam" id="PF25583">
    <property type="entry name" value="WCX"/>
    <property type="match status" value="1"/>
</dbReference>
<dbReference type="InterPro" id="IPR057727">
    <property type="entry name" value="WCX_dom"/>
</dbReference>
<reference evidence="4" key="1">
    <citation type="journal article" date="2019" name="Int. J. Syst. Evol. Microbiol.">
        <title>The Global Catalogue of Microorganisms (GCM) 10K type strain sequencing project: providing services to taxonomists for standard genome sequencing and annotation.</title>
        <authorList>
            <consortium name="The Broad Institute Genomics Platform"/>
            <consortium name="The Broad Institute Genome Sequencing Center for Infectious Disease"/>
            <person name="Wu L."/>
            <person name="Ma J."/>
        </authorList>
    </citation>
    <scope>NUCLEOTIDE SEQUENCE [LARGE SCALE GENOMIC DNA]</scope>
    <source>
        <strain evidence="4">NBRC 112502</strain>
    </source>
</reference>
<dbReference type="EMBL" id="BSOS01000094">
    <property type="protein sequence ID" value="GLR68651.1"/>
    <property type="molecule type" value="Genomic_DNA"/>
</dbReference>
<keyword evidence="4" id="KW-1185">Reference proteome</keyword>
<feature type="domain" description="WYL" evidence="1">
    <location>
        <begin position="168"/>
        <end position="232"/>
    </location>
</feature>
<dbReference type="Proteomes" id="UP001156641">
    <property type="component" value="Unassembled WGS sequence"/>
</dbReference>
<organism evidence="3 4">
    <name type="scientific">Acidocella aquatica</name>
    <dbReference type="NCBI Taxonomy" id="1922313"/>
    <lineage>
        <taxon>Bacteria</taxon>
        <taxon>Pseudomonadati</taxon>
        <taxon>Pseudomonadota</taxon>
        <taxon>Alphaproteobacteria</taxon>
        <taxon>Acetobacterales</taxon>
        <taxon>Acidocellaceae</taxon>
        <taxon>Acidocella</taxon>
    </lineage>
</organism>
<gene>
    <name evidence="3" type="ORF">GCM10010909_33330</name>
</gene>
<evidence type="ECO:0000313" key="4">
    <source>
        <dbReference type="Proteomes" id="UP001156641"/>
    </source>
</evidence>
<comment type="caution">
    <text evidence="3">The sequence shown here is derived from an EMBL/GenBank/DDBJ whole genome shotgun (WGS) entry which is preliminary data.</text>
</comment>
<dbReference type="GO" id="GO:0003677">
    <property type="term" value="F:DNA binding"/>
    <property type="evidence" value="ECO:0007669"/>
    <property type="project" value="UniProtKB-KW"/>
</dbReference>
<sequence length="342" mass="38377">MVELPVAKRPVSRNPAVMRYEPSTNLLRLVLLLSGSRMGLTLDEMATQLEVGRRTVERLRDQLTILFPGLTYSDDDSRVRRWRLPQGVLPPVPPTPSALATLEGLARDLSTQGDSARAADLRDAAASLRALLPPARLRQAEPDIEALMRAEGSAAHPGPRLKLDRAMMTEIRAAILGFRKLELTYRPAEPRAPGRRVICPYGVLYGRRAYLVAHTETGEEMRLWRLDRISDVSALEENFPAQEFDLASYAARSFGVFQEAPQDVVLRFSSGAANDAAEWVFHPNQTMEPQEDGTLIVQFRCGGMLELSWHLFTWGREVKICEPDGLVELMREWRGMEAEMAE</sequence>
<dbReference type="PANTHER" id="PTHR34580:SF1">
    <property type="entry name" value="PROTEIN PAFC"/>
    <property type="match status" value="1"/>
</dbReference>